<comment type="caution">
    <text evidence="1">The sequence shown here is derived from an EMBL/GenBank/DDBJ whole genome shotgun (WGS) entry which is preliminary data.</text>
</comment>
<dbReference type="EMBL" id="MEUJ01000008">
    <property type="protein sequence ID" value="OGC39531.1"/>
    <property type="molecule type" value="Genomic_DNA"/>
</dbReference>
<accession>A0A1F4U3R7</accession>
<sequence length="134" mass="15045">MKILGLLDALESMIMEGFKVPLTKKTLLNEEELLCLIDKMRVTIQEEQVKAPEKIVERVEKEEPKDDSAKAADILKEAYTMAKEVRAGADRYADEVLSNLELSATRILRTLKAGRMRLSQTVGVKTEGKVNEPV</sequence>
<organism evidence="1 2">
    <name type="scientific">candidate division WOR-1 bacterium RIFOXYC2_FULL_46_14</name>
    <dbReference type="NCBI Taxonomy" id="1802587"/>
    <lineage>
        <taxon>Bacteria</taxon>
        <taxon>Bacillati</taxon>
        <taxon>Saganbacteria</taxon>
    </lineage>
</organism>
<proteinExistence type="predicted"/>
<protein>
    <submittedName>
        <fullName evidence="1">Uncharacterized protein</fullName>
    </submittedName>
</protein>
<dbReference type="AlphaFoldDB" id="A0A1F4U3R7"/>
<evidence type="ECO:0000313" key="1">
    <source>
        <dbReference type="EMBL" id="OGC39531.1"/>
    </source>
</evidence>
<gene>
    <name evidence="1" type="ORF">A2438_08250</name>
</gene>
<reference evidence="1 2" key="1">
    <citation type="journal article" date="2016" name="Nat. Commun.">
        <title>Thousands of microbial genomes shed light on interconnected biogeochemical processes in an aquifer system.</title>
        <authorList>
            <person name="Anantharaman K."/>
            <person name="Brown C.T."/>
            <person name="Hug L.A."/>
            <person name="Sharon I."/>
            <person name="Castelle C.J."/>
            <person name="Probst A.J."/>
            <person name="Thomas B.C."/>
            <person name="Singh A."/>
            <person name="Wilkins M.J."/>
            <person name="Karaoz U."/>
            <person name="Brodie E.L."/>
            <person name="Williams K.H."/>
            <person name="Hubbard S.S."/>
            <person name="Banfield J.F."/>
        </authorList>
    </citation>
    <scope>NUCLEOTIDE SEQUENCE [LARGE SCALE GENOMIC DNA]</scope>
</reference>
<name>A0A1F4U3R7_UNCSA</name>
<dbReference type="Proteomes" id="UP000179242">
    <property type="component" value="Unassembled WGS sequence"/>
</dbReference>
<evidence type="ECO:0000313" key="2">
    <source>
        <dbReference type="Proteomes" id="UP000179242"/>
    </source>
</evidence>